<keyword evidence="9" id="KW-1185">Reference proteome</keyword>
<feature type="transmembrane region" description="Helical" evidence="7">
    <location>
        <begin position="94"/>
        <end position="116"/>
    </location>
</feature>
<protein>
    <submittedName>
        <fullName evidence="8">MFS transporter</fullName>
    </submittedName>
</protein>
<organism evidence="8 9">
    <name type="scientific">Bosea massiliensis</name>
    <dbReference type="NCBI Taxonomy" id="151419"/>
    <lineage>
        <taxon>Bacteria</taxon>
        <taxon>Pseudomonadati</taxon>
        <taxon>Pseudomonadota</taxon>
        <taxon>Alphaproteobacteria</taxon>
        <taxon>Hyphomicrobiales</taxon>
        <taxon>Boseaceae</taxon>
        <taxon>Bosea</taxon>
    </lineage>
</organism>
<comment type="subcellular location">
    <subcellularLocation>
        <location evidence="1">Membrane</location>
        <topology evidence="1">Multi-pass membrane protein</topology>
    </subcellularLocation>
</comment>
<evidence type="ECO:0000256" key="6">
    <source>
        <dbReference type="ARBA" id="ARBA00023136"/>
    </source>
</evidence>
<evidence type="ECO:0000256" key="5">
    <source>
        <dbReference type="ARBA" id="ARBA00022989"/>
    </source>
</evidence>
<dbReference type="EMBL" id="JBHSLU010000051">
    <property type="protein sequence ID" value="MFC5506919.1"/>
    <property type="molecule type" value="Genomic_DNA"/>
</dbReference>
<feature type="transmembrane region" description="Helical" evidence="7">
    <location>
        <begin position="57"/>
        <end position="74"/>
    </location>
</feature>
<evidence type="ECO:0000256" key="7">
    <source>
        <dbReference type="SAM" id="Phobius"/>
    </source>
</evidence>
<dbReference type="PANTHER" id="PTHR12778">
    <property type="entry name" value="SOLUTE CARRIER FAMILY 33 ACETYL-COA TRANSPORTER -RELATED"/>
    <property type="match status" value="1"/>
</dbReference>
<dbReference type="InterPro" id="IPR011701">
    <property type="entry name" value="MFS"/>
</dbReference>
<feature type="transmembrane region" description="Helical" evidence="7">
    <location>
        <begin position="230"/>
        <end position="253"/>
    </location>
</feature>
<gene>
    <name evidence="8" type="ORF">ACFPN9_16840</name>
</gene>
<evidence type="ECO:0000313" key="8">
    <source>
        <dbReference type="EMBL" id="MFC5506919.1"/>
    </source>
</evidence>
<feature type="transmembrane region" description="Helical" evidence="7">
    <location>
        <begin position="381"/>
        <end position="402"/>
    </location>
</feature>
<keyword evidence="3" id="KW-0813">Transport</keyword>
<dbReference type="InterPro" id="IPR036259">
    <property type="entry name" value="MFS_trans_sf"/>
</dbReference>
<dbReference type="SUPFAM" id="SSF103473">
    <property type="entry name" value="MFS general substrate transporter"/>
    <property type="match status" value="1"/>
</dbReference>
<reference evidence="9" key="1">
    <citation type="journal article" date="2019" name="Int. J. Syst. Evol. Microbiol.">
        <title>The Global Catalogue of Microorganisms (GCM) 10K type strain sequencing project: providing services to taxonomists for standard genome sequencing and annotation.</title>
        <authorList>
            <consortium name="The Broad Institute Genomics Platform"/>
            <consortium name="The Broad Institute Genome Sequencing Center for Infectious Disease"/>
            <person name="Wu L."/>
            <person name="Ma J."/>
        </authorList>
    </citation>
    <scope>NUCLEOTIDE SEQUENCE [LARGE SCALE GENOMIC DNA]</scope>
    <source>
        <strain evidence="9">CCUG 43117</strain>
    </source>
</reference>
<dbReference type="Proteomes" id="UP001596060">
    <property type="component" value="Unassembled WGS sequence"/>
</dbReference>
<feature type="transmembrane region" description="Helical" evidence="7">
    <location>
        <begin position="186"/>
        <end position="209"/>
    </location>
</feature>
<evidence type="ECO:0000256" key="4">
    <source>
        <dbReference type="ARBA" id="ARBA00022692"/>
    </source>
</evidence>
<evidence type="ECO:0000256" key="3">
    <source>
        <dbReference type="ARBA" id="ARBA00022448"/>
    </source>
</evidence>
<dbReference type="PANTHER" id="PTHR12778:SF10">
    <property type="entry name" value="MAJOR FACILITATOR SUPERFAMILY DOMAIN-CONTAINING PROTEIN 3"/>
    <property type="match status" value="1"/>
</dbReference>
<feature type="transmembrane region" description="Helical" evidence="7">
    <location>
        <begin position="320"/>
        <end position="341"/>
    </location>
</feature>
<comment type="similarity">
    <text evidence="2">Belongs to the major facilitator superfamily.</text>
</comment>
<keyword evidence="4 7" id="KW-0812">Transmembrane</keyword>
<evidence type="ECO:0000256" key="2">
    <source>
        <dbReference type="ARBA" id="ARBA00008335"/>
    </source>
</evidence>
<evidence type="ECO:0000313" key="9">
    <source>
        <dbReference type="Proteomes" id="UP001596060"/>
    </source>
</evidence>
<dbReference type="InterPro" id="IPR004752">
    <property type="entry name" value="AmpG_permease/AT-1"/>
</dbReference>
<keyword evidence="5 7" id="KW-1133">Transmembrane helix</keyword>
<proteinExistence type="inferred from homology"/>
<keyword evidence="6 7" id="KW-0472">Membrane</keyword>
<accession>A0ABW0P848</accession>
<sequence>MSAAAGAALADAAHRGPVARLVVGLGGLYVAQSVIGGVIFTGLPAVMRKSGASLDDIAFILLTVLPWSFKFLWAPAVERFRSPHGGVRRSRSAIALFGAFAVGAVIACALIGPTALGPLTVAMMVASFSSATIDIACDGHAVESFAERDRGWANAAQVGGAYLGSAIGGGLFLVLIDHWGWQPATLVMACALVALAAPFLLTPDGAVAARQDKPPQSLKQALKRPEIRSGLALVALYVLGQKVSMLLVGPFLVDAGLSLTAIGTLNGLGVTALGLAGALGGGWILRRIGAYRVMGWTLGIQMLVMLAFAVVAHLKLDAPVALMAIYLASAGTLALGFVALYSELMGRASLDQAGVDFTLFQSMDSIVSLVGWRIAGYAGDRLGYAACFAAAAVLALGVSTLIPRFARAQAG</sequence>
<feature type="transmembrane region" description="Helical" evidence="7">
    <location>
        <begin position="25"/>
        <end position="45"/>
    </location>
</feature>
<comment type="caution">
    <text evidence="8">The sequence shown here is derived from an EMBL/GenBank/DDBJ whole genome shotgun (WGS) entry which is preliminary data.</text>
</comment>
<feature type="transmembrane region" description="Helical" evidence="7">
    <location>
        <begin position="293"/>
        <end position="314"/>
    </location>
</feature>
<dbReference type="Gene3D" id="1.20.1250.20">
    <property type="entry name" value="MFS general substrate transporter like domains"/>
    <property type="match status" value="1"/>
</dbReference>
<evidence type="ECO:0000256" key="1">
    <source>
        <dbReference type="ARBA" id="ARBA00004141"/>
    </source>
</evidence>
<feature type="transmembrane region" description="Helical" evidence="7">
    <location>
        <begin position="259"/>
        <end position="281"/>
    </location>
</feature>
<name>A0ABW0P848_9HYPH</name>
<dbReference type="RefSeq" id="WP_377817267.1">
    <property type="nucleotide sequence ID" value="NZ_JBHSLU010000051.1"/>
</dbReference>
<dbReference type="Pfam" id="PF07690">
    <property type="entry name" value="MFS_1"/>
    <property type="match status" value="1"/>
</dbReference>